<comment type="caution">
    <text evidence="1">The sequence shown here is derived from an EMBL/GenBank/DDBJ whole genome shotgun (WGS) entry which is preliminary data.</text>
</comment>
<organism evidence="1 2">
    <name type="scientific">Ligilactobacillus ruminis SPM0211</name>
    <dbReference type="NCBI Taxonomy" id="1040964"/>
    <lineage>
        <taxon>Bacteria</taxon>
        <taxon>Bacillati</taxon>
        <taxon>Bacillota</taxon>
        <taxon>Bacilli</taxon>
        <taxon>Lactobacillales</taxon>
        <taxon>Lactobacillaceae</taxon>
        <taxon>Ligilactobacillus</taxon>
    </lineage>
</organism>
<dbReference type="RefSeq" id="WP_003696631.1">
    <property type="nucleotide sequence ID" value="NZ_AFOJ01000007.1"/>
</dbReference>
<dbReference type="Proteomes" id="UP000002971">
    <property type="component" value="Unassembled WGS sequence"/>
</dbReference>
<protein>
    <submittedName>
        <fullName evidence="1">Uncharacterized protein</fullName>
    </submittedName>
</protein>
<name>F7R332_9LACO</name>
<sequence>MADEKYMKYHPIKIASVNKIPIKFKSYSVIAKCKDGIITQYRLYDEKGNASVDFDLTNHGNSKHHKIVPYKHEWHLITEKMV</sequence>
<proteinExistence type="predicted"/>
<reference evidence="1 2" key="1">
    <citation type="journal article" date="2011" name="J. Bacteriol.">
        <title>Genome Sequence of Lactobacillus ruminis SPM0211, Isolated from a Fecal Sample from a Healthy Korean.</title>
        <authorList>
            <person name="Lee S."/>
            <person name="Cho Y.J."/>
            <person name="Lee A.H."/>
            <person name="Chun J."/>
            <person name="Ha N.J."/>
            <person name="Ko G."/>
        </authorList>
    </citation>
    <scope>NUCLEOTIDE SEQUENCE [LARGE SCALE GENOMIC DNA]</scope>
    <source>
        <strain evidence="1 2">SPM0211</strain>
    </source>
</reference>
<evidence type="ECO:0000313" key="2">
    <source>
        <dbReference type="Proteomes" id="UP000002971"/>
    </source>
</evidence>
<dbReference type="EMBL" id="AFOJ01000007">
    <property type="protein sequence ID" value="EGM50459.1"/>
    <property type="molecule type" value="Genomic_DNA"/>
</dbReference>
<dbReference type="AlphaFoldDB" id="F7R332"/>
<gene>
    <name evidence="1" type="ORF">LRU_02141</name>
</gene>
<evidence type="ECO:0000313" key="1">
    <source>
        <dbReference type="EMBL" id="EGM50459.1"/>
    </source>
</evidence>
<accession>F7R332</accession>